<dbReference type="RefSeq" id="XP_001013229.2">
    <property type="nucleotide sequence ID" value="XM_001013229.2"/>
</dbReference>
<sequence length="483" mass="58815">MKAKNTKFKQQTKQNKTFNSQQQQNNGIDAQQQISLQETEVIAQAQEEYLNDIQEQDYQQSQQNQQYDAIDLQEKTNYLYYERIKEMQRNLDLNEDNKSLELRQIELEEMYIGKLREQRQRMEQIKLEFEKKQKYINELERKVAQYDYMEEQYNQIKKKLNDSLTVSEDSVFEISKLKKEIQILEQKVDRFKNEISEKDLRIQHLYQDQMMYLKQGSEVQEQIEKFKQKLIENETQFHLQLEQKNLQMQQLIEENNIYTQKKIDTDSLIYEIEILKTQNAELEREIKKFTDMYQHEKKQKEEAMNKLEKLSSSNNLDIEKNQKNQQQYLKLINELQEELDKHNQLLKKQEETISEFRKMKQQDERKLLMITTEMDLFQKEIEKLTLSKKQQRDELLQYKFIVEQKDNELKSLKASNQELKAKIMQFSDNSIYENRIKKDLNKIKEDLIQARSLQIDKYNENYCSNEINQQQFVQNNQLDLQNQ</sequence>
<evidence type="ECO:0000256" key="1">
    <source>
        <dbReference type="SAM" id="Coils"/>
    </source>
</evidence>
<dbReference type="STRING" id="312017.I7M7H0"/>
<dbReference type="GeneID" id="7834539"/>
<protein>
    <submittedName>
        <fullName evidence="3">Uncharacterized protein</fullName>
    </submittedName>
</protein>
<evidence type="ECO:0000256" key="2">
    <source>
        <dbReference type="SAM" id="MobiDB-lite"/>
    </source>
</evidence>
<evidence type="ECO:0000313" key="4">
    <source>
        <dbReference type="Proteomes" id="UP000009168"/>
    </source>
</evidence>
<keyword evidence="1" id="KW-0175">Coiled coil</keyword>
<dbReference type="Proteomes" id="UP000009168">
    <property type="component" value="Unassembled WGS sequence"/>
</dbReference>
<feature type="region of interest" description="Disordered" evidence="2">
    <location>
        <begin position="1"/>
        <end position="31"/>
    </location>
</feature>
<reference evidence="4" key="1">
    <citation type="journal article" date="2006" name="PLoS Biol.">
        <title>Macronuclear genome sequence of the ciliate Tetrahymena thermophila, a model eukaryote.</title>
        <authorList>
            <person name="Eisen J.A."/>
            <person name="Coyne R.S."/>
            <person name="Wu M."/>
            <person name="Wu D."/>
            <person name="Thiagarajan M."/>
            <person name="Wortman J.R."/>
            <person name="Badger J.H."/>
            <person name="Ren Q."/>
            <person name="Amedeo P."/>
            <person name="Jones K.M."/>
            <person name="Tallon L.J."/>
            <person name="Delcher A.L."/>
            <person name="Salzberg S.L."/>
            <person name="Silva J.C."/>
            <person name="Haas B.J."/>
            <person name="Majoros W.H."/>
            <person name="Farzad M."/>
            <person name="Carlton J.M."/>
            <person name="Smith R.K. Jr."/>
            <person name="Garg J."/>
            <person name="Pearlman R.E."/>
            <person name="Karrer K.M."/>
            <person name="Sun L."/>
            <person name="Manning G."/>
            <person name="Elde N.C."/>
            <person name="Turkewitz A.P."/>
            <person name="Asai D.J."/>
            <person name="Wilkes D.E."/>
            <person name="Wang Y."/>
            <person name="Cai H."/>
            <person name="Collins K."/>
            <person name="Stewart B.A."/>
            <person name="Lee S.R."/>
            <person name="Wilamowska K."/>
            <person name="Weinberg Z."/>
            <person name="Ruzzo W.L."/>
            <person name="Wloga D."/>
            <person name="Gaertig J."/>
            <person name="Frankel J."/>
            <person name="Tsao C.-C."/>
            <person name="Gorovsky M.A."/>
            <person name="Keeling P.J."/>
            <person name="Waller R.F."/>
            <person name="Patron N.J."/>
            <person name="Cherry J.M."/>
            <person name="Stover N.A."/>
            <person name="Krieger C.J."/>
            <person name="del Toro C."/>
            <person name="Ryder H.F."/>
            <person name="Williamson S.C."/>
            <person name="Barbeau R.A."/>
            <person name="Hamilton E.P."/>
            <person name="Orias E."/>
        </authorList>
    </citation>
    <scope>NUCLEOTIDE SEQUENCE [LARGE SCALE GENOMIC DNA]</scope>
    <source>
        <strain evidence="4">SB210</strain>
    </source>
</reference>
<feature type="coiled-coil region" evidence="1">
    <location>
        <begin position="90"/>
        <end position="201"/>
    </location>
</feature>
<dbReference type="AlphaFoldDB" id="I7M7H0"/>
<dbReference type="EMBL" id="GG662740">
    <property type="protein sequence ID" value="EAR92984.2"/>
    <property type="molecule type" value="Genomic_DNA"/>
</dbReference>
<gene>
    <name evidence="3" type="ORF">TTHERM_00295970</name>
</gene>
<evidence type="ECO:0000313" key="3">
    <source>
        <dbReference type="EMBL" id="EAR92984.2"/>
    </source>
</evidence>
<dbReference type="KEGG" id="tet:TTHERM_00295970"/>
<feature type="coiled-coil region" evidence="1">
    <location>
        <begin position="241"/>
        <end position="429"/>
    </location>
</feature>
<proteinExistence type="predicted"/>
<keyword evidence="4" id="KW-1185">Reference proteome</keyword>
<name>I7M7H0_TETTS</name>
<dbReference type="OrthoDB" id="303233at2759"/>
<dbReference type="InParanoid" id="I7M7H0"/>
<accession>I7M7H0</accession>
<feature type="compositionally biased region" description="Low complexity" evidence="2">
    <location>
        <begin position="8"/>
        <end position="31"/>
    </location>
</feature>
<organism evidence="3 4">
    <name type="scientific">Tetrahymena thermophila (strain SB210)</name>
    <dbReference type="NCBI Taxonomy" id="312017"/>
    <lineage>
        <taxon>Eukaryota</taxon>
        <taxon>Sar</taxon>
        <taxon>Alveolata</taxon>
        <taxon>Ciliophora</taxon>
        <taxon>Intramacronucleata</taxon>
        <taxon>Oligohymenophorea</taxon>
        <taxon>Hymenostomatida</taxon>
        <taxon>Tetrahymenina</taxon>
        <taxon>Tetrahymenidae</taxon>
        <taxon>Tetrahymena</taxon>
    </lineage>
</organism>